<dbReference type="EMBL" id="DS469574">
    <property type="protein sequence ID" value="EDO41660.1"/>
    <property type="molecule type" value="Genomic_DNA"/>
</dbReference>
<dbReference type="STRING" id="45351.A7S3M3"/>
<sequence>MASFQDEFVRKQNIVLSEKDIPGAELPRETIEQCSVVQRRMVKDYIKSGPSARYLRDPDGCINVLWKKAELGVIENANPIESSSTFPEEGVDGRCNHVTATLFALDESVKKGLKLFQMHQICHAPPSHADGTFPREWPDHKVKNSKLNLLKDYEVKSNKKVGWIHILPQVVPQDDEGSKENEEIPDLLSSIEEHPVSLPTINERCQCIKKKLNLSKSEIKDIQGASQTTRHGIMKDE</sequence>
<dbReference type="AlphaFoldDB" id="A7S3M3"/>
<proteinExistence type="predicted"/>
<name>A7S3M3_NEMVE</name>
<gene>
    <name evidence="1" type="ORF">NEMVEDRAFT_v1g242637</name>
</gene>
<dbReference type="HOGENOM" id="CLU_1171858_0_0_1"/>
<accession>A7S3M3</accession>
<evidence type="ECO:0000313" key="2">
    <source>
        <dbReference type="Proteomes" id="UP000001593"/>
    </source>
</evidence>
<organism evidence="1 2">
    <name type="scientific">Nematostella vectensis</name>
    <name type="common">Starlet sea anemone</name>
    <dbReference type="NCBI Taxonomy" id="45351"/>
    <lineage>
        <taxon>Eukaryota</taxon>
        <taxon>Metazoa</taxon>
        <taxon>Cnidaria</taxon>
        <taxon>Anthozoa</taxon>
        <taxon>Hexacorallia</taxon>
        <taxon>Actiniaria</taxon>
        <taxon>Edwardsiidae</taxon>
        <taxon>Nematostella</taxon>
    </lineage>
</organism>
<reference evidence="1 2" key="1">
    <citation type="journal article" date="2007" name="Science">
        <title>Sea anemone genome reveals ancestral eumetazoan gene repertoire and genomic organization.</title>
        <authorList>
            <person name="Putnam N.H."/>
            <person name="Srivastava M."/>
            <person name="Hellsten U."/>
            <person name="Dirks B."/>
            <person name="Chapman J."/>
            <person name="Salamov A."/>
            <person name="Terry A."/>
            <person name="Shapiro H."/>
            <person name="Lindquist E."/>
            <person name="Kapitonov V.V."/>
            <person name="Jurka J."/>
            <person name="Genikhovich G."/>
            <person name="Grigoriev I.V."/>
            <person name="Lucas S.M."/>
            <person name="Steele R.E."/>
            <person name="Finnerty J.R."/>
            <person name="Technau U."/>
            <person name="Martindale M.Q."/>
            <person name="Rokhsar D.S."/>
        </authorList>
    </citation>
    <scope>NUCLEOTIDE SEQUENCE [LARGE SCALE GENOMIC DNA]</scope>
    <source>
        <strain evidence="2">CH2 X CH6</strain>
    </source>
</reference>
<dbReference type="Proteomes" id="UP000001593">
    <property type="component" value="Unassembled WGS sequence"/>
</dbReference>
<keyword evidence="2" id="KW-1185">Reference proteome</keyword>
<dbReference type="InParanoid" id="A7S3M3"/>
<evidence type="ECO:0000313" key="1">
    <source>
        <dbReference type="EMBL" id="EDO41660.1"/>
    </source>
</evidence>
<protein>
    <submittedName>
        <fullName evidence="1">Uncharacterized protein</fullName>
    </submittedName>
</protein>